<dbReference type="PANTHER" id="PTHR14514">
    <property type="entry name" value="PKA ANCHORING PROTEIN"/>
    <property type="match status" value="1"/>
</dbReference>
<dbReference type="PANTHER" id="PTHR14514:SF2">
    <property type="entry name" value="A-KINASE ANCHOR PROTEIN 6"/>
    <property type="match status" value="1"/>
</dbReference>
<evidence type="ECO:0000256" key="3">
    <source>
        <dbReference type="ARBA" id="ARBA00022737"/>
    </source>
</evidence>
<sequence>MCTGTADTDPSCSPQGRLGPMSLILGECCFSQPTHQEMPPFVSVSLTKATRPRPPPARARILSSLGRATPPRRRARPGRAQERAEKKRVPGARAQQPPPPRLSKAAPGCALRPCCFQAPPFPEAAPAGLAGSRVVAGRGPEGAGRRPELGGDPLGVKRLTFEVEKSPFEASLSAKAKCYGRWNYRELEMDHSELVSKVCQPSAVEEEEPLPKETVVGEFKAIEKAGHTFPGIFWRTEKCDKMSSTASNKFCKMKAKVKYVERRPLISRTTFGSEVAPSFSRGGLFPEEQQQVTSAEDSDSAEPLQGLLEITTKAMDSTFYSPTTKPLYSLDADGRSQVTVAPYSSTPKHLPGKINHRFDAVTPAFPRTSFALQPSEDSGFDQQGMTRSKSFLGAGTLSLSPETSAPWQLPGLPDPSGNHMLGAHGHIALDSSPTVGHMRKMSSFQADYWACAIPDCLPPSPDRQSPHWDPNKEYEDLLDYTYPLRPKHKLAKNPRESSVHDSGVDLNSLSISPESTLKSMNLQGQEPLAAEIPHSESFPTPLLEKSECPLPVSHYRLSPVGKVSFSDGVPSPGRTRISGEMAHGLSPMCPRPVPFDSCNLDERRWDTRGYGCLTKRDAVSSSFIRSTRVLPLQNGSSSDEEYLSLPPRLKELEMLAQQLTELSLIIRNPEHFAYGDVTGEQLPLEAQGDGGASKSQWETDGDSCHTCSFHEHIEEDLLSNQSCQDQEEFPGEAASSIDLLKTRFLESGGHHVEQETTRCRDSLALHMRIFCCQLEELICWLHKVAEVTDNWIPPKPDVGSVKAALQSYLEFKKDLADHQTLTENVLQDGDRLLKCMVSDSPVLQNTLSLIAKQSDRLESHAERLYETLLAAMDTLGDGLIKNCDAQQTAAQAESSR</sequence>
<evidence type="ECO:0000256" key="1">
    <source>
        <dbReference type="ARBA" id="ARBA00004308"/>
    </source>
</evidence>
<dbReference type="AlphaFoldDB" id="A0AA35K1L3"/>
<dbReference type="EMBL" id="OX395128">
    <property type="protein sequence ID" value="CAI5769167.1"/>
    <property type="molecule type" value="Genomic_DNA"/>
</dbReference>
<dbReference type="Gene3D" id="1.20.58.60">
    <property type="match status" value="1"/>
</dbReference>
<gene>
    <name evidence="6" type="ORF">PODLI_1B026761</name>
</gene>
<proteinExistence type="predicted"/>
<keyword evidence="7" id="KW-1185">Reference proteome</keyword>
<keyword evidence="4" id="KW-0472">Membrane</keyword>
<evidence type="ECO:0000313" key="7">
    <source>
        <dbReference type="Proteomes" id="UP001178461"/>
    </source>
</evidence>
<evidence type="ECO:0000313" key="6">
    <source>
        <dbReference type="EMBL" id="CAI5769167.1"/>
    </source>
</evidence>
<evidence type="ECO:0000256" key="2">
    <source>
        <dbReference type="ARBA" id="ARBA00022553"/>
    </source>
</evidence>
<comment type="subcellular location">
    <subcellularLocation>
        <location evidence="1">Endomembrane system</location>
    </subcellularLocation>
</comment>
<feature type="region of interest" description="Disordered" evidence="5">
    <location>
        <begin position="46"/>
        <end position="105"/>
    </location>
</feature>
<name>A0AA35K1L3_9SAUR</name>
<organism evidence="6 7">
    <name type="scientific">Podarcis lilfordi</name>
    <name type="common">Lilford's wall lizard</name>
    <dbReference type="NCBI Taxonomy" id="74358"/>
    <lineage>
        <taxon>Eukaryota</taxon>
        <taxon>Metazoa</taxon>
        <taxon>Chordata</taxon>
        <taxon>Craniata</taxon>
        <taxon>Vertebrata</taxon>
        <taxon>Euteleostomi</taxon>
        <taxon>Lepidosauria</taxon>
        <taxon>Squamata</taxon>
        <taxon>Bifurcata</taxon>
        <taxon>Unidentata</taxon>
        <taxon>Episquamata</taxon>
        <taxon>Laterata</taxon>
        <taxon>Lacertibaenia</taxon>
        <taxon>Lacertidae</taxon>
        <taxon>Podarcis</taxon>
    </lineage>
</organism>
<keyword evidence="3" id="KW-0677">Repeat</keyword>
<evidence type="ECO:0000256" key="5">
    <source>
        <dbReference type="SAM" id="MobiDB-lite"/>
    </source>
</evidence>
<dbReference type="SUPFAM" id="SSF46966">
    <property type="entry name" value="Spectrin repeat"/>
    <property type="match status" value="1"/>
</dbReference>
<evidence type="ECO:0000256" key="4">
    <source>
        <dbReference type="ARBA" id="ARBA00023136"/>
    </source>
</evidence>
<keyword evidence="2" id="KW-0597">Phosphoprotein</keyword>
<accession>A0AA35K1L3</accession>
<reference evidence="6" key="1">
    <citation type="submission" date="2022-12" db="EMBL/GenBank/DDBJ databases">
        <authorList>
            <person name="Alioto T."/>
            <person name="Alioto T."/>
            <person name="Gomez Garrido J."/>
        </authorList>
    </citation>
    <scope>NUCLEOTIDE SEQUENCE</scope>
</reference>
<dbReference type="Proteomes" id="UP001178461">
    <property type="component" value="Chromosome 3"/>
</dbReference>
<feature type="compositionally biased region" description="Basic and acidic residues" evidence="5">
    <location>
        <begin position="79"/>
        <end position="88"/>
    </location>
</feature>
<protein>
    <submittedName>
        <fullName evidence="6">Centrosomal protein of 68 kDa isoform X1</fullName>
    </submittedName>
</protein>